<accession>A0A0C9YMI0</accession>
<dbReference type="Gene3D" id="3.30.420.10">
    <property type="entry name" value="Ribonuclease H-like superfamily/Ribonuclease H"/>
    <property type="match status" value="1"/>
</dbReference>
<reference evidence="5" key="2">
    <citation type="submission" date="2015-01" db="EMBL/GenBank/DDBJ databases">
        <title>Evolutionary Origins and Diversification of the Mycorrhizal Mutualists.</title>
        <authorList>
            <consortium name="DOE Joint Genome Institute"/>
            <consortium name="Mycorrhizal Genomics Consortium"/>
            <person name="Kohler A."/>
            <person name="Kuo A."/>
            <person name="Nagy L.G."/>
            <person name="Floudas D."/>
            <person name="Copeland A."/>
            <person name="Barry K.W."/>
            <person name="Cichocki N."/>
            <person name="Veneault-Fourrey C."/>
            <person name="LaButti K."/>
            <person name="Lindquist E.A."/>
            <person name="Lipzen A."/>
            <person name="Lundell T."/>
            <person name="Morin E."/>
            <person name="Murat C."/>
            <person name="Riley R."/>
            <person name="Ohm R."/>
            <person name="Sun H."/>
            <person name="Tunlid A."/>
            <person name="Henrissat B."/>
            <person name="Grigoriev I.V."/>
            <person name="Hibbett D.S."/>
            <person name="Martin F."/>
        </authorList>
    </citation>
    <scope>NUCLEOTIDE SEQUENCE [LARGE SCALE GENOMIC DNA]</scope>
    <source>
        <strain evidence="5">441</strain>
    </source>
</reference>
<dbReference type="GO" id="GO:0003723">
    <property type="term" value="F:RNA binding"/>
    <property type="evidence" value="ECO:0007669"/>
    <property type="project" value="UniProtKB-KW"/>
</dbReference>
<dbReference type="InterPro" id="IPR050951">
    <property type="entry name" value="Retrovirus_Pol_polyprotein"/>
</dbReference>
<dbReference type="OrthoDB" id="3245145at2759"/>
<dbReference type="Pfam" id="PF00665">
    <property type="entry name" value="rve"/>
    <property type="match status" value="1"/>
</dbReference>
<organism evidence="4 5">
    <name type="scientific">Pisolithus microcarpus 441</name>
    <dbReference type="NCBI Taxonomy" id="765257"/>
    <lineage>
        <taxon>Eukaryota</taxon>
        <taxon>Fungi</taxon>
        <taxon>Dikarya</taxon>
        <taxon>Basidiomycota</taxon>
        <taxon>Agaricomycotina</taxon>
        <taxon>Agaricomycetes</taxon>
        <taxon>Agaricomycetidae</taxon>
        <taxon>Boletales</taxon>
        <taxon>Sclerodermatineae</taxon>
        <taxon>Pisolithaceae</taxon>
        <taxon>Pisolithus</taxon>
    </lineage>
</organism>
<feature type="chain" id="PRO_5002217639" description="Integrase catalytic domain-containing protein" evidence="2">
    <location>
        <begin position="22"/>
        <end position="229"/>
    </location>
</feature>
<dbReference type="HOGENOM" id="CLU_000384_6_7_1"/>
<dbReference type="Proteomes" id="UP000054018">
    <property type="component" value="Unassembled WGS sequence"/>
</dbReference>
<proteinExistence type="predicted"/>
<dbReference type="InterPro" id="IPR001584">
    <property type="entry name" value="Integrase_cat-core"/>
</dbReference>
<feature type="domain" description="Integrase catalytic" evidence="3">
    <location>
        <begin position="51"/>
        <end position="210"/>
    </location>
</feature>
<evidence type="ECO:0000313" key="4">
    <source>
        <dbReference type="EMBL" id="KIK15119.1"/>
    </source>
</evidence>
<evidence type="ECO:0000313" key="5">
    <source>
        <dbReference type="Proteomes" id="UP000054018"/>
    </source>
</evidence>
<dbReference type="EMBL" id="KN833906">
    <property type="protein sequence ID" value="KIK15119.1"/>
    <property type="molecule type" value="Genomic_DNA"/>
</dbReference>
<gene>
    <name evidence="4" type="ORF">PISMIDRAFT_16757</name>
</gene>
<feature type="signal peptide" evidence="2">
    <location>
        <begin position="1"/>
        <end position="21"/>
    </location>
</feature>
<dbReference type="PROSITE" id="PS50994">
    <property type="entry name" value="INTEGRASE"/>
    <property type="match status" value="1"/>
</dbReference>
<dbReference type="SUPFAM" id="SSF53098">
    <property type="entry name" value="Ribonuclease H-like"/>
    <property type="match status" value="1"/>
</dbReference>
<dbReference type="PANTHER" id="PTHR37984">
    <property type="entry name" value="PROTEIN CBG26694"/>
    <property type="match status" value="1"/>
</dbReference>
<keyword evidence="5" id="KW-1185">Reference proteome</keyword>
<dbReference type="PANTHER" id="PTHR37984:SF5">
    <property type="entry name" value="PROTEIN NYNRIN-LIKE"/>
    <property type="match status" value="1"/>
</dbReference>
<reference evidence="4 5" key="1">
    <citation type="submission" date="2014-04" db="EMBL/GenBank/DDBJ databases">
        <authorList>
            <consortium name="DOE Joint Genome Institute"/>
            <person name="Kuo A."/>
            <person name="Kohler A."/>
            <person name="Costa M.D."/>
            <person name="Nagy L.G."/>
            <person name="Floudas D."/>
            <person name="Copeland A."/>
            <person name="Barry K.W."/>
            <person name="Cichocki N."/>
            <person name="Veneault-Fourrey C."/>
            <person name="LaButti K."/>
            <person name="Lindquist E.A."/>
            <person name="Lipzen A."/>
            <person name="Lundell T."/>
            <person name="Morin E."/>
            <person name="Murat C."/>
            <person name="Sun H."/>
            <person name="Tunlid A."/>
            <person name="Henrissat B."/>
            <person name="Grigoriev I.V."/>
            <person name="Hibbett D.S."/>
            <person name="Martin F."/>
            <person name="Nordberg H.P."/>
            <person name="Cantor M.N."/>
            <person name="Hua S.X."/>
        </authorList>
    </citation>
    <scope>NUCLEOTIDE SEQUENCE [LARGE SCALE GENOMIC DNA]</scope>
    <source>
        <strain evidence="4 5">441</strain>
    </source>
</reference>
<dbReference type="InterPro" id="IPR012337">
    <property type="entry name" value="RNaseH-like_sf"/>
</dbReference>
<evidence type="ECO:0000259" key="3">
    <source>
        <dbReference type="PROSITE" id="PS50994"/>
    </source>
</evidence>
<keyword evidence="1" id="KW-0694">RNA-binding</keyword>
<sequence length="229" mass="25596">MTSASECFVLSMITLLQVISGRTAPLSSSAASTRSKAQRHRPYSLLKQLPVPKRPWNSISMDFIEHLPTSDGFTAILVIVDRLSKQAVFIPTHDSVTLADLAKLFLTHVFSKHGVPAHVTSDRGPEFVSHFFRSLGKALDMRLHFTSGYHPEGDGQTERTNQTLKQYLRIYCNYQQDNWAELLPLAEFAFNNAPSATTGVSPFFTNKGYHPNLSVTADHDFTSPKAHEY</sequence>
<dbReference type="FunFam" id="3.30.420.10:FF:000032">
    <property type="entry name" value="Retrovirus-related Pol polyprotein from transposon 297-like Protein"/>
    <property type="match status" value="1"/>
</dbReference>
<keyword evidence="2" id="KW-0732">Signal</keyword>
<dbReference type="STRING" id="765257.A0A0C9YMI0"/>
<evidence type="ECO:0000256" key="1">
    <source>
        <dbReference type="ARBA" id="ARBA00022884"/>
    </source>
</evidence>
<name>A0A0C9YMI0_9AGAM</name>
<feature type="non-terminal residue" evidence="4">
    <location>
        <position position="229"/>
    </location>
</feature>
<evidence type="ECO:0000256" key="2">
    <source>
        <dbReference type="SAM" id="SignalP"/>
    </source>
</evidence>
<dbReference type="GO" id="GO:0005634">
    <property type="term" value="C:nucleus"/>
    <property type="evidence" value="ECO:0007669"/>
    <property type="project" value="UniProtKB-ARBA"/>
</dbReference>
<dbReference type="GO" id="GO:0015074">
    <property type="term" value="P:DNA integration"/>
    <property type="evidence" value="ECO:0007669"/>
    <property type="project" value="InterPro"/>
</dbReference>
<dbReference type="InterPro" id="IPR036397">
    <property type="entry name" value="RNaseH_sf"/>
</dbReference>
<protein>
    <recommendedName>
        <fullName evidence="3">Integrase catalytic domain-containing protein</fullName>
    </recommendedName>
</protein>
<dbReference type="AlphaFoldDB" id="A0A0C9YMI0"/>